<dbReference type="InterPro" id="IPR011049">
    <property type="entry name" value="Serralysin-like_metalloprot_C"/>
</dbReference>
<proteinExistence type="predicted"/>
<comment type="caution">
    <text evidence="6">The sequence shown here is derived from an EMBL/GenBank/DDBJ whole genome shotgun (WGS) entry which is preliminary data.</text>
</comment>
<dbReference type="Proteomes" id="UP001139477">
    <property type="component" value="Unassembled WGS sequence"/>
</dbReference>
<accession>A0A9X2JMJ0</accession>
<gene>
    <name evidence="6" type="ORF">NHG85_00295</name>
</gene>
<protein>
    <submittedName>
        <fullName evidence="6">Calcium-binding protein</fullName>
    </submittedName>
</protein>
<evidence type="ECO:0000259" key="5">
    <source>
        <dbReference type="Pfam" id="PF08548"/>
    </source>
</evidence>
<evidence type="ECO:0000313" key="7">
    <source>
        <dbReference type="Proteomes" id="UP001139477"/>
    </source>
</evidence>
<comment type="subcellular location">
    <subcellularLocation>
        <location evidence="2">Secreted</location>
    </subcellularLocation>
</comment>
<dbReference type="InterPro" id="IPR001343">
    <property type="entry name" value="Hemolysn_Ca-bd"/>
</dbReference>
<sequence length="357" mass="35700">VRASLTRHAMRLSDSGAAQGAGVTPDGAATRLEAVTALASAEIGERAFLFAAIGGAEPAVTTLSVGRDGALSVQGDIGTAEGLWVSAPTVMESLTLSGTPHLVLGAAGSGSLSVMRIGADGGLTVTDHLIDDRDSRFGGVAALATIRHAGRGFVVSGGADDGISVHELLPGGRLVALAHLADSTAAGLANISALALRGAGDGLDIFAASASEPGVIRLRLDLRGGRLHAGGSGNDILRGGAGDDVLRDGGGAERLTGGAGADLFVLDADGRTDTITDFEQGTDRLDLSSWAMLRDVSQLTLRAQGAALRLDYGEETLFLHGADGTAPDPARLTSAEIIGGTHLPLLVTPGEAGPGSD</sequence>
<evidence type="ECO:0000256" key="3">
    <source>
        <dbReference type="ARBA" id="ARBA00022525"/>
    </source>
</evidence>
<name>A0A9X2JMJ0_9RHOB</name>
<comment type="cofactor">
    <cofactor evidence="1">
        <name>Ca(2+)</name>
        <dbReference type="ChEBI" id="CHEBI:29108"/>
    </cofactor>
</comment>
<evidence type="ECO:0000256" key="2">
    <source>
        <dbReference type="ARBA" id="ARBA00004613"/>
    </source>
</evidence>
<keyword evidence="3" id="KW-0964">Secreted</keyword>
<dbReference type="EMBL" id="JAMYXC010000008">
    <property type="protein sequence ID" value="MCP1166977.1"/>
    <property type="molecule type" value="Genomic_DNA"/>
</dbReference>
<dbReference type="AlphaFoldDB" id="A0A9X2JMJ0"/>
<dbReference type="InterPro" id="IPR013858">
    <property type="entry name" value="Peptidase_M10B_C"/>
</dbReference>
<dbReference type="Pfam" id="PF00353">
    <property type="entry name" value="HemolysinCabind"/>
    <property type="match status" value="1"/>
</dbReference>
<reference evidence="6" key="1">
    <citation type="submission" date="2022-06" db="EMBL/GenBank/DDBJ databases">
        <title>Limimaricola sediminis sp. nov., isolated from an intertidal sediment.</title>
        <authorList>
            <person name="Shao X."/>
        </authorList>
    </citation>
    <scope>NUCLEOTIDE SEQUENCE</scope>
    <source>
        <strain evidence="6">ASW11-118</strain>
    </source>
</reference>
<dbReference type="GO" id="GO:0005615">
    <property type="term" value="C:extracellular space"/>
    <property type="evidence" value="ECO:0007669"/>
    <property type="project" value="InterPro"/>
</dbReference>
<dbReference type="RefSeq" id="WP_370362951.1">
    <property type="nucleotide sequence ID" value="NZ_JAMYXC010000008.1"/>
</dbReference>
<dbReference type="Gene3D" id="2.150.10.10">
    <property type="entry name" value="Serralysin-like metalloprotease, C-terminal"/>
    <property type="match status" value="1"/>
</dbReference>
<keyword evidence="4" id="KW-0677">Repeat</keyword>
<dbReference type="PRINTS" id="PR00313">
    <property type="entry name" value="CABNDNGRPT"/>
</dbReference>
<evidence type="ECO:0000313" key="6">
    <source>
        <dbReference type="EMBL" id="MCP1166977.1"/>
    </source>
</evidence>
<feature type="non-terminal residue" evidence="6">
    <location>
        <position position="1"/>
    </location>
</feature>
<feature type="non-terminal residue" evidence="6">
    <location>
        <position position="357"/>
    </location>
</feature>
<keyword evidence="7" id="KW-1185">Reference proteome</keyword>
<dbReference type="GO" id="GO:0005509">
    <property type="term" value="F:calcium ion binding"/>
    <property type="evidence" value="ECO:0007669"/>
    <property type="project" value="InterPro"/>
</dbReference>
<evidence type="ECO:0000256" key="4">
    <source>
        <dbReference type="ARBA" id="ARBA00022737"/>
    </source>
</evidence>
<evidence type="ECO:0000256" key="1">
    <source>
        <dbReference type="ARBA" id="ARBA00001913"/>
    </source>
</evidence>
<dbReference type="Pfam" id="PF08548">
    <property type="entry name" value="Peptidase_M10_C"/>
    <property type="match status" value="1"/>
</dbReference>
<dbReference type="SUPFAM" id="SSF51120">
    <property type="entry name" value="beta-Roll"/>
    <property type="match status" value="1"/>
</dbReference>
<organism evidence="6 7">
    <name type="scientific">Limimaricola litoreus</name>
    <dbReference type="NCBI Taxonomy" id="2955316"/>
    <lineage>
        <taxon>Bacteria</taxon>
        <taxon>Pseudomonadati</taxon>
        <taxon>Pseudomonadota</taxon>
        <taxon>Alphaproteobacteria</taxon>
        <taxon>Rhodobacterales</taxon>
        <taxon>Paracoccaceae</taxon>
        <taxon>Limimaricola</taxon>
    </lineage>
</organism>
<feature type="domain" description="Peptidase M10 serralysin C-terminal" evidence="5">
    <location>
        <begin position="230"/>
        <end position="311"/>
    </location>
</feature>